<dbReference type="GO" id="GO:0055075">
    <property type="term" value="P:potassium ion homeostasis"/>
    <property type="evidence" value="ECO:0007669"/>
    <property type="project" value="TreeGrafter"/>
</dbReference>
<evidence type="ECO:0000256" key="6">
    <source>
        <dbReference type="SAM" id="Phobius"/>
    </source>
</evidence>
<reference evidence="9" key="1">
    <citation type="journal article" date="2023" name="Mol. Biol. Evol.">
        <title>Third-Generation Sequencing Reveals the Adaptive Role of the Epigenome in Three Deep-Sea Polychaetes.</title>
        <authorList>
            <person name="Perez M."/>
            <person name="Aroh O."/>
            <person name="Sun Y."/>
            <person name="Lan Y."/>
            <person name="Juniper S.K."/>
            <person name="Young C.R."/>
            <person name="Angers B."/>
            <person name="Qian P.Y."/>
        </authorList>
    </citation>
    <scope>NUCLEOTIDE SEQUENCE</scope>
    <source>
        <strain evidence="9">R07B-5</strain>
    </source>
</reference>
<dbReference type="GO" id="GO:0005886">
    <property type="term" value="C:plasma membrane"/>
    <property type="evidence" value="ECO:0007669"/>
    <property type="project" value="TreeGrafter"/>
</dbReference>
<dbReference type="Gene3D" id="1.20.1740.10">
    <property type="entry name" value="Amino acid/polyamine transporter I"/>
    <property type="match status" value="2"/>
</dbReference>
<feature type="transmembrane region" description="Helical" evidence="6">
    <location>
        <begin position="6"/>
        <end position="33"/>
    </location>
</feature>
<comment type="caution">
    <text evidence="9">The sequence shown here is derived from an EMBL/GenBank/DDBJ whole genome shotgun (WGS) entry which is preliminary data.</text>
</comment>
<feature type="domain" description="Amino acid permease/ SLC12A" evidence="7">
    <location>
        <begin position="1"/>
        <end position="160"/>
    </location>
</feature>
<feature type="region of interest" description="Disordered" evidence="5">
    <location>
        <begin position="788"/>
        <end position="808"/>
    </location>
</feature>
<evidence type="ECO:0000259" key="7">
    <source>
        <dbReference type="Pfam" id="PF00324"/>
    </source>
</evidence>
<feature type="transmembrane region" description="Helical" evidence="6">
    <location>
        <begin position="64"/>
        <end position="92"/>
    </location>
</feature>
<feature type="transmembrane region" description="Helical" evidence="6">
    <location>
        <begin position="395"/>
        <end position="412"/>
    </location>
</feature>
<feature type="transmembrane region" description="Helical" evidence="6">
    <location>
        <begin position="418"/>
        <end position="439"/>
    </location>
</feature>
<dbReference type="AlphaFoldDB" id="A0AAD9L269"/>
<sequence>MFVRLAWMVGCLGLFKSLIIVAICCLTTFLTAISMSAIATNGKVQAGGSYFMISRNMGPESGGAVGVCFYLANTFAVDLYVLGAVEILLQYLYPDMAFFGDIHTNPWNNYRFYGSITVAALGVIVAIGVKFVQMFAPITLMSVIVAIGSIVIGSFLVNAQNTNIWLCMLGDSLLRYPYGSTQSIDVWCTKNSTGPLASRYCQTTNFTQVCADHFTNDNISIVVGIPGLQSGTFHNNFFSSETRSHRDDDVSYNADISFVALTAIYFPSVTGIMTGSNMSGDLRDPQKSIPMGTILAQLTCSFVYMLLTILYGATSNIRLLQDKYGESLGGSLLAAKLGWPNQWVVLIGAFCSTLGAALQCLTSAPRLLQAIAHDNVIPFLEYFKVKTRRNEPHRALLITMVIAESGILLANLDWVAPILDVFFLMCYGFVNLTCALQTLLQTPSWRPRFTYYHWSLSLLGVILNLGLSMTAGWYYAIAAFGIAAFIYKYVEYKGGEKEWGDGIRGLSMMTAHKALIRLNESEPHTKNWRPQMLILVKLCDDLTPIYPKLFTFASQLKAGKGLVIAATAIEGNFITDIEKFHQAREMLLEMMSSVGIEGFAQVNISNNIMCSLSGFVQTAGLGGMRHNTLVMEWPRSWDRNREGWINFVKTLRIAAVRDIAILVSRGIINFPSNEDRMTDTIDVWWIVHDGGMLILLSYLLTMHNVWSSCTIRVFTVAQMSDNSVQLRKDLKMFLYDLRIDAEVFVEEMNDQDISAYTVERTLDMQNRVKMLKILKGRTFSDKNRMSISKRASQEHLKEKDKDPTNGTERYQTLAVPEGEVWTSTSDSDGDQDKLKRMSTAVKLNEAIKNRSSKADLVIVNFPTPPEKYDLQHCYMEYLDVLSSGLPRVLMVRGSGMEVVTIYS</sequence>
<gene>
    <name evidence="9" type="ORF">NP493_371g01043</name>
</gene>
<evidence type="ECO:0000256" key="1">
    <source>
        <dbReference type="ARBA" id="ARBA00004141"/>
    </source>
</evidence>
<proteinExistence type="predicted"/>
<feature type="transmembrane region" description="Helical" evidence="6">
    <location>
        <begin position="256"/>
        <end position="273"/>
    </location>
</feature>
<feature type="transmembrane region" description="Helical" evidence="6">
    <location>
        <begin position="294"/>
        <end position="313"/>
    </location>
</feature>
<feature type="transmembrane region" description="Helical" evidence="6">
    <location>
        <begin position="451"/>
        <end position="467"/>
    </location>
</feature>
<feature type="domain" description="SLC12A transporter C-terminal" evidence="8">
    <location>
        <begin position="675"/>
        <end position="903"/>
    </location>
</feature>
<comment type="subcellular location">
    <subcellularLocation>
        <location evidence="1">Membrane</location>
        <topology evidence="1">Multi-pass membrane protein</topology>
    </subcellularLocation>
</comment>
<dbReference type="EMBL" id="JAODUO010000370">
    <property type="protein sequence ID" value="KAK2182014.1"/>
    <property type="molecule type" value="Genomic_DNA"/>
</dbReference>
<dbReference type="Pfam" id="PF00324">
    <property type="entry name" value="AA_permease"/>
    <property type="match status" value="2"/>
</dbReference>
<keyword evidence="4 6" id="KW-0472">Membrane</keyword>
<feature type="transmembrane region" description="Helical" evidence="6">
    <location>
        <begin position="139"/>
        <end position="159"/>
    </location>
</feature>
<accession>A0AAD9L269</accession>
<dbReference type="Pfam" id="PF03522">
    <property type="entry name" value="SLC12"/>
    <property type="match status" value="1"/>
</dbReference>
<keyword evidence="2 6" id="KW-0812">Transmembrane</keyword>
<evidence type="ECO:0000256" key="3">
    <source>
        <dbReference type="ARBA" id="ARBA00022989"/>
    </source>
</evidence>
<keyword evidence="10" id="KW-1185">Reference proteome</keyword>
<evidence type="ECO:0000256" key="2">
    <source>
        <dbReference type="ARBA" id="ARBA00022692"/>
    </source>
</evidence>
<dbReference type="Proteomes" id="UP001209878">
    <property type="component" value="Unassembled WGS sequence"/>
</dbReference>
<evidence type="ECO:0000313" key="9">
    <source>
        <dbReference type="EMBL" id="KAK2182014.1"/>
    </source>
</evidence>
<dbReference type="GO" id="GO:0015379">
    <property type="term" value="F:potassium:chloride symporter activity"/>
    <property type="evidence" value="ECO:0007669"/>
    <property type="project" value="TreeGrafter"/>
</dbReference>
<dbReference type="InterPro" id="IPR004841">
    <property type="entry name" value="AA-permease/SLC12A_dom"/>
</dbReference>
<dbReference type="GO" id="GO:0006884">
    <property type="term" value="P:cell volume homeostasis"/>
    <property type="evidence" value="ECO:0007669"/>
    <property type="project" value="TreeGrafter"/>
</dbReference>
<protein>
    <recommendedName>
        <fullName evidence="11">Solute carrier family 12 member 6</fullName>
    </recommendedName>
</protein>
<evidence type="ECO:0000256" key="4">
    <source>
        <dbReference type="ARBA" id="ARBA00023136"/>
    </source>
</evidence>
<dbReference type="GO" id="GO:0007268">
    <property type="term" value="P:chemical synaptic transmission"/>
    <property type="evidence" value="ECO:0007669"/>
    <property type="project" value="TreeGrafter"/>
</dbReference>
<evidence type="ECO:0000259" key="8">
    <source>
        <dbReference type="Pfam" id="PF03522"/>
    </source>
</evidence>
<name>A0AAD9L269_RIDPI</name>
<dbReference type="GO" id="GO:0045202">
    <property type="term" value="C:synapse"/>
    <property type="evidence" value="ECO:0007669"/>
    <property type="project" value="GOC"/>
</dbReference>
<evidence type="ECO:0000256" key="5">
    <source>
        <dbReference type="SAM" id="MobiDB-lite"/>
    </source>
</evidence>
<evidence type="ECO:0008006" key="11">
    <source>
        <dbReference type="Google" id="ProtNLM"/>
    </source>
</evidence>
<dbReference type="InterPro" id="IPR004842">
    <property type="entry name" value="SLC12A_fam"/>
</dbReference>
<keyword evidence="3 6" id="KW-1133">Transmembrane helix</keyword>
<feature type="compositionally biased region" description="Basic and acidic residues" evidence="5">
    <location>
        <begin position="791"/>
        <end position="803"/>
    </location>
</feature>
<feature type="domain" description="Amino acid permease/ SLC12A" evidence="7">
    <location>
        <begin position="234"/>
        <end position="533"/>
    </location>
</feature>
<dbReference type="PANTHER" id="PTHR11827:SF73">
    <property type="entry name" value="KAZACHOC, ISOFORM G"/>
    <property type="match status" value="1"/>
</dbReference>
<organism evidence="9 10">
    <name type="scientific">Ridgeia piscesae</name>
    <name type="common">Tubeworm</name>
    <dbReference type="NCBI Taxonomy" id="27915"/>
    <lineage>
        <taxon>Eukaryota</taxon>
        <taxon>Metazoa</taxon>
        <taxon>Spiralia</taxon>
        <taxon>Lophotrochozoa</taxon>
        <taxon>Annelida</taxon>
        <taxon>Polychaeta</taxon>
        <taxon>Sedentaria</taxon>
        <taxon>Canalipalpata</taxon>
        <taxon>Sabellida</taxon>
        <taxon>Siboglinidae</taxon>
        <taxon>Ridgeia</taxon>
    </lineage>
</organism>
<dbReference type="GO" id="GO:0055064">
    <property type="term" value="P:chloride ion homeostasis"/>
    <property type="evidence" value="ECO:0007669"/>
    <property type="project" value="TreeGrafter"/>
</dbReference>
<dbReference type="PANTHER" id="PTHR11827">
    <property type="entry name" value="SOLUTE CARRIER FAMILY 12, CATION COTRANSPORTERS"/>
    <property type="match status" value="1"/>
</dbReference>
<dbReference type="InterPro" id="IPR018491">
    <property type="entry name" value="SLC12_C"/>
</dbReference>
<dbReference type="GO" id="GO:1990573">
    <property type="term" value="P:potassium ion import across plasma membrane"/>
    <property type="evidence" value="ECO:0007669"/>
    <property type="project" value="TreeGrafter"/>
</dbReference>
<feature type="transmembrane region" description="Helical" evidence="6">
    <location>
        <begin position="112"/>
        <end position="132"/>
    </location>
</feature>
<evidence type="ECO:0000313" key="10">
    <source>
        <dbReference type="Proteomes" id="UP001209878"/>
    </source>
</evidence>